<organism evidence="1">
    <name type="scientific">freshwater metagenome</name>
    <dbReference type="NCBI Taxonomy" id="449393"/>
    <lineage>
        <taxon>unclassified sequences</taxon>
        <taxon>metagenomes</taxon>
        <taxon>ecological metagenomes</taxon>
    </lineage>
</organism>
<protein>
    <submittedName>
        <fullName evidence="1">Unannotated protein</fullName>
    </submittedName>
</protein>
<gene>
    <name evidence="1" type="ORF">UFOPK3376_02909</name>
</gene>
<evidence type="ECO:0000313" key="1">
    <source>
        <dbReference type="EMBL" id="CAB4891891.1"/>
    </source>
</evidence>
<name>A0A6J7FAA0_9ZZZZ</name>
<dbReference type="AlphaFoldDB" id="A0A6J7FAA0"/>
<sequence length="82" mass="9058">MILGVFRKNYIKENTPMALPESALSELLDALRVGDGVDLVREIAQWALQALIETEANAAIVEPFDVCEGGQIDDYAHLCARR</sequence>
<proteinExistence type="predicted"/>
<dbReference type="EMBL" id="CAFBLP010000114">
    <property type="protein sequence ID" value="CAB4891891.1"/>
    <property type="molecule type" value="Genomic_DNA"/>
</dbReference>
<accession>A0A6J7FAA0</accession>
<reference evidence="1" key="1">
    <citation type="submission" date="2020-05" db="EMBL/GenBank/DDBJ databases">
        <authorList>
            <person name="Chiriac C."/>
            <person name="Salcher M."/>
            <person name="Ghai R."/>
            <person name="Kavagutti S V."/>
        </authorList>
    </citation>
    <scope>NUCLEOTIDE SEQUENCE</scope>
</reference>